<proteinExistence type="predicted"/>
<dbReference type="Proteomes" id="UP000292665">
    <property type="component" value="Unassembled WGS sequence"/>
</dbReference>
<dbReference type="GO" id="GO:0005886">
    <property type="term" value="C:plasma membrane"/>
    <property type="evidence" value="ECO:0007669"/>
    <property type="project" value="TreeGrafter"/>
</dbReference>
<evidence type="ECO:0000313" key="2">
    <source>
        <dbReference type="EMBL" id="CUO21322.1"/>
    </source>
</evidence>
<dbReference type="RefSeq" id="WP_004845419.1">
    <property type="nucleotide sequence ID" value="NZ_AP028249.1"/>
</dbReference>
<accession>A0A174D6F8</accession>
<name>A0A174D6F8_9FIRM</name>
<dbReference type="Proteomes" id="UP000095787">
    <property type="component" value="Unassembled WGS sequence"/>
</dbReference>
<dbReference type="Pfam" id="PF04304">
    <property type="entry name" value="DUF454"/>
    <property type="match status" value="1"/>
</dbReference>
<evidence type="ECO:0000256" key="1">
    <source>
        <dbReference type="SAM" id="Phobius"/>
    </source>
</evidence>
<dbReference type="PANTHER" id="PTHR35813">
    <property type="entry name" value="INNER MEMBRANE PROTEIN YBAN"/>
    <property type="match status" value="1"/>
</dbReference>
<dbReference type="InterPro" id="IPR007401">
    <property type="entry name" value="DUF454"/>
</dbReference>
<reference evidence="3 5" key="2">
    <citation type="journal article" date="2019" name="Science, e1252229">
        <title>Invertible promoters mediate bacterial phase variation, antibiotic resistance, and host adaptation in the gut.</title>
        <authorList>
            <person name="Jiang X."/>
            <person name="Hall A.B."/>
            <person name="Arthur T.D."/>
            <person name="Plichta D.R."/>
            <person name="Covington C.T."/>
            <person name="Poyet M."/>
            <person name="Crothers J."/>
            <person name="Moses P.L."/>
            <person name="Tolonen A.C."/>
            <person name="Vlamakis H."/>
            <person name="Alm E.J."/>
            <person name="Xavier R.J."/>
        </authorList>
    </citation>
    <scope>NUCLEOTIDE SEQUENCE [LARGE SCALE GENOMIC DNA]</scope>
    <source>
        <strain evidence="5">aa_0143</strain>
        <strain evidence="3">Aa_0143</strain>
    </source>
</reference>
<keyword evidence="1" id="KW-1133">Transmembrane helix</keyword>
<feature type="transmembrane region" description="Helical" evidence="1">
    <location>
        <begin position="99"/>
        <end position="119"/>
    </location>
</feature>
<dbReference type="PANTHER" id="PTHR35813:SF1">
    <property type="entry name" value="INNER MEMBRANE PROTEIN YBAN"/>
    <property type="match status" value="1"/>
</dbReference>
<evidence type="ECO:0000313" key="4">
    <source>
        <dbReference type="Proteomes" id="UP000095787"/>
    </source>
</evidence>
<keyword evidence="1" id="KW-0812">Transmembrane</keyword>
<feature type="transmembrane region" description="Helical" evidence="1">
    <location>
        <begin position="77"/>
        <end position="93"/>
    </location>
</feature>
<keyword evidence="1" id="KW-0472">Membrane</keyword>
<sequence>MNIKKILYIIFGCISFGLGAVGAVLPVLPTFPFLIFAAFCFARSSKKLDKWFKGTKLYKNNLETYAKGQGMTRKTKVRIMITVTFLMSFGFFIMFRKNLYIPCSILFGVWLFHILYFTFGVKRYIPKENEGI</sequence>
<dbReference type="PIRSF" id="PIRSF016789">
    <property type="entry name" value="DUF454"/>
    <property type="match status" value="1"/>
</dbReference>
<dbReference type="AlphaFoldDB" id="A0A174D6F8"/>
<dbReference type="EMBL" id="RCYR01000001">
    <property type="protein sequence ID" value="RYS82382.1"/>
    <property type="molecule type" value="Genomic_DNA"/>
</dbReference>
<evidence type="ECO:0000313" key="5">
    <source>
        <dbReference type="Proteomes" id="UP000292665"/>
    </source>
</evidence>
<dbReference type="EMBL" id="CYZO01000025">
    <property type="protein sequence ID" value="CUO21322.1"/>
    <property type="molecule type" value="Genomic_DNA"/>
</dbReference>
<evidence type="ECO:0000313" key="3">
    <source>
        <dbReference type="EMBL" id="RYS82382.1"/>
    </source>
</evidence>
<reference evidence="2 4" key="1">
    <citation type="submission" date="2015-09" db="EMBL/GenBank/DDBJ databases">
        <authorList>
            <consortium name="Pathogen Informatics"/>
        </authorList>
    </citation>
    <scope>NUCLEOTIDE SEQUENCE [LARGE SCALE GENOMIC DNA]</scope>
    <source>
        <strain evidence="2 4">2789STDY5834841</strain>
    </source>
</reference>
<gene>
    <name evidence="2" type="primary">ybaN_1</name>
    <name evidence="3" type="ORF">EAI93_01410</name>
    <name evidence="2" type="ORF">ERS852456_01915</name>
</gene>
<protein>
    <submittedName>
        <fullName evidence="3">DUF454 domain-containing protein</fullName>
    </submittedName>
    <submittedName>
        <fullName evidence="2">Inner membrane protein ybaN</fullName>
    </submittedName>
</protein>
<organism evidence="2 4">
    <name type="scientific">[Ruminococcus] torques</name>
    <dbReference type="NCBI Taxonomy" id="33039"/>
    <lineage>
        <taxon>Bacteria</taxon>
        <taxon>Bacillati</taxon>
        <taxon>Bacillota</taxon>
        <taxon>Clostridia</taxon>
        <taxon>Lachnospirales</taxon>
        <taxon>Lachnospiraceae</taxon>
        <taxon>Mediterraneibacter</taxon>
    </lineage>
</organism>
<feature type="transmembrane region" description="Helical" evidence="1">
    <location>
        <begin position="6"/>
        <end position="39"/>
    </location>
</feature>